<dbReference type="PANTHER" id="PTHR22442:SF4">
    <property type="entry name" value="PROTEIN FAM169BP"/>
    <property type="match status" value="1"/>
</dbReference>
<dbReference type="STRING" id="30732.ENSOMEP00000008900"/>
<name>A0A3B3BTK5_ORYME</name>
<reference evidence="2" key="1">
    <citation type="submission" date="2025-08" db="UniProtKB">
        <authorList>
            <consortium name="Ensembl"/>
        </authorList>
    </citation>
    <scope>IDENTIFICATION</scope>
</reference>
<accession>A0A3B3BTK5</accession>
<dbReference type="OMA" id="SWWPTED"/>
<sequence length="327" mass="36410">MDLKADRAPSNAAPCAETVGHGSSKGEGTKVRPAQTRYGQRAAKQKQIMFPVDLPALQESELVSSAQIYLSSLDGRPHHECYQSSSKPQVKVAITAGNVRQLQLFEDDQPPCAVLALHPPEDQNQVLALYVQDRWWPLDDVLRTSSQSRSGLVQVCSIMERVVVFLLSQVVERPLLGEVSFALHPRTESCKVLWRDNQAVGFYSVKPKGSLCDGWSGCCYLLPVLDTLLVRRSSRRRGLGLQILQDFCASFSSEEFLGVAAPLSASMAAVCRKFLQQQLELRERLYEVEAPGGWSQRRNIWLNIQLGRYSPHSRGEETRPASTDTVD</sequence>
<evidence type="ECO:0000313" key="3">
    <source>
        <dbReference type="Proteomes" id="UP000261560"/>
    </source>
</evidence>
<dbReference type="PANTHER" id="PTHR22442">
    <property type="match status" value="1"/>
</dbReference>
<dbReference type="PaxDb" id="30732-ENSOMEP00000008900"/>
<proteinExistence type="predicted"/>
<dbReference type="Proteomes" id="UP000261560">
    <property type="component" value="Unplaced"/>
</dbReference>
<dbReference type="Ensembl" id="ENSOMET00000001694.1">
    <property type="protein sequence ID" value="ENSOMEP00000008900.1"/>
    <property type="gene ID" value="ENSOMEG00000010082.1"/>
</dbReference>
<reference evidence="2" key="2">
    <citation type="submission" date="2025-09" db="UniProtKB">
        <authorList>
            <consortium name="Ensembl"/>
        </authorList>
    </citation>
    <scope>IDENTIFICATION</scope>
</reference>
<keyword evidence="3" id="KW-1185">Reference proteome</keyword>
<organism evidence="2 3">
    <name type="scientific">Oryzias melastigma</name>
    <name type="common">Marine medaka</name>
    <dbReference type="NCBI Taxonomy" id="30732"/>
    <lineage>
        <taxon>Eukaryota</taxon>
        <taxon>Metazoa</taxon>
        <taxon>Chordata</taxon>
        <taxon>Craniata</taxon>
        <taxon>Vertebrata</taxon>
        <taxon>Euteleostomi</taxon>
        <taxon>Actinopterygii</taxon>
        <taxon>Neopterygii</taxon>
        <taxon>Teleostei</taxon>
        <taxon>Neoteleostei</taxon>
        <taxon>Acanthomorphata</taxon>
        <taxon>Ovalentaria</taxon>
        <taxon>Atherinomorphae</taxon>
        <taxon>Beloniformes</taxon>
        <taxon>Adrianichthyidae</taxon>
        <taxon>Oryziinae</taxon>
        <taxon>Oryzias</taxon>
    </lineage>
</organism>
<dbReference type="InterPro" id="IPR029625">
    <property type="entry name" value="FAM169"/>
</dbReference>
<evidence type="ECO:0000313" key="2">
    <source>
        <dbReference type="Ensembl" id="ENSOMEP00000008900.1"/>
    </source>
</evidence>
<evidence type="ECO:0000256" key="1">
    <source>
        <dbReference type="SAM" id="MobiDB-lite"/>
    </source>
</evidence>
<protein>
    <submittedName>
        <fullName evidence="2">Family with sequence similarity 169 member B</fullName>
    </submittedName>
</protein>
<dbReference type="AlphaFoldDB" id="A0A3B3BTK5"/>
<dbReference type="GeneTree" id="ENSGT00510000048902"/>
<feature type="region of interest" description="Disordered" evidence="1">
    <location>
        <begin position="1"/>
        <end position="40"/>
    </location>
</feature>